<dbReference type="EMBL" id="CP073767">
    <property type="protein sequence ID" value="UWZ56118.1"/>
    <property type="molecule type" value="Genomic_DNA"/>
</dbReference>
<dbReference type="RefSeq" id="WP_033357866.1">
    <property type="nucleotide sequence ID" value="NZ_CP073767.1"/>
</dbReference>
<dbReference type="OrthoDB" id="8225825at2"/>
<dbReference type="PANTHER" id="PTHR39428:SF1">
    <property type="entry name" value="F420H(2)-DEPENDENT QUINONE REDUCTASE RV1261C"/>
    <property type="match status" value="1"/>
</dbReference>
<dbReference type="SUPFAM" id="SSF50475">
    <property type="entry name" value="FMN-binding split barrel"/>
    <property type="match status" value="1"/>
</dbReference>
<accession>A0A9Q9IJS9</accession>
<dbReference type="Pfam" id="PF04075">
    <property type="entry name" value="F420H2_quin_red"/>
    <property type="match status" value="1"/>
</dbReference>
<evidence type="ECO:0000313" key="4">
    <source>
        <dbReference type="Proteomes" id="UP001058003"/>
    </source>
</evidence>
<dbReference type="KEGG" id="daur:Daura_08010"/>
<dbReference type="InterPro" id="IPR012349">
    <property type="entry name" value="Split_barrel_FMN-bd"/>
</dbReference>
<evidence type="ECO:0000313" key="3">
    <source>
        <dbReference type="EMBL" id="UWZ56118.1"/>
    </source>
</evidence>
<dbReference type="GO" id="GO:0016491">
    <property type="term" value="F:oxidoreductase activity"/>
    <property type="evidence" value="ECO:0007669"/>
    <property type="project" value="InterPro"/>
</dbReference>
<organism evidence="3 4">
    <name type="scientific">Dactylosporangium aurantiacum</name>
    <dbReference type="NCBI Taxonomy" id="35754"/>
    <lineage>
        <taxon>Bacteria</taxon>
        <taxon>Bacillati</taxon>
        <taxon>Actinomycetota</taxon>
        <taxon>Actinomycetes</taxon>
        <taxon>Micromonosporales</taxon>
        <taxon>Micromonosporaceae</taxon>
        <taxon>Dactylosporangium</taxon>
    </lineage>
</organism>
<dbReference type="GO" id="GO:0005886">
    <property type="term" value="C:plasma membrane"/>
    <property type="evidence" value="ECO:0007669"/>
    <property type="project" value="TreeGrafter"/>
</dbReference>
<keyword evidence="4" id="KW-1185">Reference proteome</keyword>
<dbReference type="NCBIfam" id="TIGR00026">
    <property type="entry name" value="hi_GC_TIGR00026"/>
    <property type="match status" value="1"/>
</dbReference>
<dbReference type="PANTHER" id="PTHR39428">
    <property type="entry name" value="F420H(2)-DEPENDENT QUINONE REDUCTASE RV1261C"/>
    <property type="match status" value="1"/>
</dbReference>
<gene>
    <name evidence="3" type="ORF">Daura_08010</name>
</gene>
<reference evidence="3" key="1">
    <citation type="submission" date="2021-04" db="EMBL/GenBank/DDBJ databases">
        <title>Dactylosporangium aurantiacum NRRL B-8018 full assembly.</title>
        <authorList>
            <person name="Hartkoorn R.C."/>
            <person name="Beaudoing E."/>
            <person name="Hot D."/>
        </authorList>
    </citation>
    <scope>NUCLEOTIDE SEQUENCE</scope>
    <source>
        <strain evidence="3">NRRL B-8018</strain>
    </source>
</reference>
<evidence type="ECO:0000256" key="2">
    <source>
        <dbReference type="ARBA" id="ARBA00049106"/>
    </source>
</evidence>
<dbReference type="AlphaFoldDB" id="A0A9Q9IJS9"/>
<dbReference type="GO" id="GO:0070967">
    <property type="term" value="F:coenzyme F420 binding"/>
    <property type="evidence" value="ECO:0007669"/>
    <property type="project" value="TreeGrafter"/>
</dbReference>
<dbReference type="Proteomes" id="UP001058003">
    <property type="component" value="Chromosome"/>
</dbReference>
<comment type="catalytic activity">
    <reaction evidence="2">
        <text>oxidized coenzyme F420-(gamma-L-Glu)(n) + a quinol + H(+) = reduced coenzyme F420-(gamma-L-Glu)(n) + a quinone</text>
        <dbReference type="Rhea" id="RHEA:39663"/>
        <dbReference type="Rhea" id="RHEA-COMP:12939"/>
        <dbReference type="Rhea" id="RHEA-COMP:14378"/>
        <dbReference type="ChEBI" id="CHEBI:15378"/>
        <dbReference type="ChEBI" id="CHEBI:24646"/>
        <dbReference type="ChEBI" id="CHEBI:132124"/>
        <dbReference type="ChEBI" id="CHEBI:133980"/>
        <dbReference type="ChEBI" id="CHEBI:139511"/>
    </reaction>
</comment>
<comment type="similarity">
    <text evidence="1">Belongs to the F420H(2)-dependent quinone reductase family.</text>
</comment>
<name>A0A9Q9IJS9_9ACTN</name>
<sequence length="154" mass="17584">MLGRIVKRLGHRPWFAAAARRVVRLDRWLQRRSKGRIVPINAAGVNTLLLTTTGRKSGLPRSQPLLFVRDGEDFIVIGSNWGQAHHPAWTANLLADPRCSITWRSRELPATAELVRDGERARLLELLTASWPAYRTYQERAAGREIRIFRLRGI</sequence>
<evidence type="ECO:0000256" key="1">
    <source>
        <dbReference type="ARBA" id="ARBA00008710"/>
    </source>
</evidence>
<protein>
    <submittedName>
        <fullName evidence="3">Nitroreductase family deazaflavin-dependent oxidoreductase</fullName>
    </submittedName>
</protein>
<dbReference type="InterPro" id="IPR004378">
    <property type="entry name" value="F420H2_quin_Rdtase"/>
</dbReference>
<proteinExistence type="inferred from homology"/>
<dbReference type="Gene3D" id="2.30.110.10">
    <property type="entry name" value="Electron Transport, Fmn-binding Protein, Chain A"/>
    <property type="match status" value="1"/>
</dbReference>